<dbReference type="Pfam" id="PF00581">
    <property type="entry name" value="Rhodanese"/>
    <property type="match status" value="1"/>
</dbReference>
<evidence type="ECO:0000313" key="9">
    <source>
        <dbReference type="Proteomes" id="UP000440713"/>
    </source>
</evidence>
<evidence type="ECO:0000259" key="7">
    <source>
        <dbReference type="PROSITE" id="PS50206"/>
    </source>
</evidence>
<dbReference type="GO" id="GO:0050451">
    <property type="term" value="F:CoA-disulfide reductase (NADPH) activity"/>
    <property type="evidence" value="ECO:0007669"/>
    <property type="project" value="UniProtKB-EC"/>
</dbReference>
<evidence type="ECO:0000256" key="2">
    <source>
        <dbReference type="ARBA" id="ARBA00009130"/>
    </source>
</evidence>
<dbReference type="InterPro" id="IPR001763">
    <property type="entry name" value="Rhodanese-like_dom"/>
</dbReference>
<dbReference type="RefSeq" id="WP_154536966.1">
    <property type="nucleotide sequence ID" value="NZ_VUNE01000001.1"/>
</dbReference>
<evidence type="ECO:0000256" key="3">
    <source>
        <dbReference type="ARBA" id="ARBA00022630"/>
    </source>
</evidence>
<reference evidence="8 9" key="1">
    <citation type="submission" date="2019-08" db="EMBL/GenBank/DDBJ databases">
        <title>In-depth cultivation of the pig gut microbiome towards novel bacterial diversity and tailored functional studies.</title>
        <authorList>
            <person name="Wylensek D."/>
            <person name="Hitch T.C.A."/>
            <person name="Clavel T."/>
        </authorList>
    </citation>
    <scope>NUCLEOTIDE SEQUENCE [LARGE SCALE GENOMIC DNA]</scope>
    <source>
        <strain evidence="8 9">WCA-SAB-591-4A-A</strain>
    </source>
</reference>
<dbReference type="AlphaFoldDB" id="A0A6N7XE14"/>
<accession>A0A6N7XE14</accession>
<dbReference type="SMART" id="SM00450">
    <property type="entry name" value="RHOD"/>
    <property type="match status" value="1"/>
</dbReference>
<gene>
    <name evidence="8" type="ORF">FYJ71_00875</name>
</gene>
<keyword evidence="9" id="KW-1185">Reference proteome</keyword>
<comment type="cofactor">
    <cofactor evidence="1">
        <name>FAD</name>
        <dbReference type="ChEBI" id="CHEBI:57692"/>
    </cofactor>
</comment>
<dbReference type="Pfam" id="PF07992">
    <property type="entry name" value="Pyr_redox_2"/>
    <property type="match status" value="1"/>
</dbReference>
<dbReference type="Gene3D" id="3.50.50.60">
    <property type="entry name" value="FAD/NAD(P)-binding domain"/>
    <property type="match status" value="2"/>
</dbReference>
<dbReference type="InterPro" id="IPR023753">
    <property type="entry name" value="FAD/NAD-binding_dom"/>
</dbReference>
<evidence type="ECO:0000256" key="1">
    <source>
        <dbReference type="ARBA" id="ARBA00001974"/>
    </source>
</evidence>
<dbReference type="NCBIfam" id="NF010037">
    <property type="entry name" value="PRK13512.1"/>
    <property type="match status" value="1"/>
</dbReference>
<dbReference type="EC" id="1.8.1.14" evidence="8"/>
<dbReference type="PANTHER" id="PTHR43429:SF1">
    <property type="entry name" value="NAD(P)H SULFUR OXIDOREDUCTASE (COA-DEPENDENT)"/>
    <property type="match status" value="1"/>
</dbReference>
<dbReference type="InterPro" id="IPR016156">
    <property type="entry name" value="FAD/NAD-linked_Rdtase_dimer_sf"/>
</dbReference>
<keyword evidence="6" id="KW-0676">Redox-active center</keyword>
<keyword evidence="5 8" id="KW-0560">Oxidoreductase</keyword>
<name>A0A6N7XE14_9FIRM</name>
<dbReference type="InterPro" id="IPR036873">
    <property type="entry name" value="Rhodanese-like_dom_sf"/>
</dbReference>
<dbReference type="EMBL" id="VUNE01000001">
    <property type="protein sequence ID" value="MST61537.1"/>
    <property type="molecule type" value="Genomic_DNA"/>
</dbReference>
<keyword evidence="3" id="KW-0285">Flavoprotein</keyword>
<protein>
    <submittedName>
        <fullName evidence="8">CoA-disulfide reductase</fullName>
        <ecNumber evidence="8">1.8.1.14</ecNumber>
    </submittedName>
</protein>
<keyword evidence="4" id="KW-0274">FAD</keyword>
<feature type="domain" description="Rhodanese" evidence="7">
    <location>
        <begin position="464"/>
        <end position="551"/>
    </location>
</feature>
<evidence type="ECO:0000256" key="6">
    <source>
        <dbReference type="ARBA" id="ARBA00023284"/>
    </source>
</evidence>
<evidence type="ECO:0000313" key="8">
    <source>
        <dbReference type="EMBL" id="MST61537.1"/>
    </source>
</evidence>
<dbReference type="CDD" id="cd01524">
    <property type="entry name" value="RHOD_Pyr_redox"/>
    <property type="match status" value="1"/>
</dbReference>
<dbReference type="SUPFAM" id="SSF52821">
    <property type="entry name" value="Rhodanese/Cell cycle control phosphatase"/>
    <property type="match status" value="1"/>
</dbReference>
<comment type="similarity">
    <text evidence="2">Belongs to the class-III pyridine nucleotide-disulfide oxidoreductase family.</text>
</comment>
<dbReference type="Gene3D" id="3.40.250.10">
    <property type="entry name" value="Rhodanese-like domain"/>
    <property type="match status" value="1"/>
</dbReference>
<dbReference type="Pfam" id="PF02852">
    <property type="entry name" value="Pyr_redox_dim"/>
    <property type="match status" value="1"/>
</dbReference>
<dbReference type="InterPro" id="IPR050260">
    <property type="entry name" value="FAD-bd_OxRdtase"/>
</dbReference>
<dbReference type="PROSITE" id="PS50206">
    <property type="entry name" value="RHODANESE_3"/>
    <property type="match status" value="1"/>
</dbReference>
<dbReference type="PANTHER" id="PTHR43429">
    <property type="entry name" value="PYRIDINE NUCLEOTIDE-DISULFIDE OXIDOREDUCTASE DOMAIN-CONTAINING"/>
    <property type="match status" value="1"/>
</dbReference>
<dbReference type="PRINTS" id="PR00368">
    <property type="entry name" value="FADPNR"/>
</dbReference>
<evidence type="ECO:0000256" key="4">
    <source>
        <dbReference type="ARBA" id="ARBA00022827"/>
    </source>
</evidence>
<dbReference type="InterPro" id="IPR004099">
    <property type="entry name" value="Pyr_nucl-diS_OxRdtase_dimer"/>
</dbReference>
<dbReference type="SUPFAM" id="SSF51905">
    <property type="entry name" value="FAD/NAD(P)-binding domain"/>
    <property type="match status" value="2"/>
</dbReference>
<dbReference type="Proteomes" id="UP000440713">
    <property type="component" value="Unassembled WGS sequence"/>
</dbReference>
<organism evidence="8 9">
    <name type="scientific">Peptostreptococcus porci</name>
    <dbReference type="NCBI Taxonomy" id="2652282"/>
    <lineage>
        <taxon>Bacteria</taxon>
        <taxon>Bacillati</taxon>
        <taxon>Bacillota</taxon>
        <taxon>Clostridia</taxon>
        <taxon>Peptostreptococcales</taxon>
        <taxon>Peptostreptococcaceae</taxon>
        <taxon>Peptostreptococcus</taxon>
    </lineage>
</organism>
<dbReference type="SUPFAM" id="SSF55424">
    <property type="entry name" value="FAD/NAD-linked reductases, dimerisation (C-terminal) domain"/>
    <property type="match status" value="1"/>
</dbReference>
<dbReference type="InterPro" id="IPR036188">
    <property type="entry name" value="FAD/NAD-bd_sf"/>
</dbReference>
<sequence>MKKILIVGGVAGGATAAARLRRLDEKSQIIMFERGEYISFANCGLPYYIGNVIENRDALLVQTVEGMKKRFNLDIRNFSEVVSIDAEKMEVTVNNLSTGETYVEKYDELILSPGASPIKPPITGIADADNIFTLRNIPDTDAIKSFVDTKNPKEAVVVGGGFIGIEMAENLAERGVRVHLVEMLNQVMAPIDFEMAQIVHKHMVEKGVDLILGDGVDSFDENGRVVKLKSGRKINSDITILSIGIRPENELAKSAGLELGDRGHIRVNENFETSKPHIYAVGDAIETQGLIYGEASSIALASPANRQARIVADRINGIDSKYKGVLGTSVAKVFDLTVSSTGYNEKKLKNMGKNDFKSIHIHPLSNAGYYPTARPLDLKLIFEIPSGRVLGAQAIGEVGVEKRIDVIATAIAAKMTVRDLQELELSYAPPFSSAKDPVNMAGYVASNILDGIETVSVMEIDDIVGKGGYLIDVRTVGEFMAGSMPGAVNIPLDELRDRLDEIPKDKDIYINCQVGLRGYLAVRILKNNGINAVNVDGGYKSYRQLKFGVEEDKTENTPTLSGIACTDNSDVLKKKKS</sequence>
<proteinExistence type="inferred from homology"/>
<evidence type="ECO:0000256" key="5">
    <source>
        <dbReference type="ARBA" id="ARBA00023002"/>
    </source>
</evidence>
<comment type="caution">
    <text evidence="8">The sequence shown here is derived from an EMBL/GenBank/DDBJ whole genome shotgun (WGS) entry which is preliminary data.</text>
</comment>
<dbReference type="PRINTS" id="PR00411">
    <property type="entry name" value="PNDRDTASEI"/>
</dbReference>